<accession>A0ABW8GCY8</accession>
<keyword evidence="1" id="KW-0472">Membrane</keyword>
<keyword evidence="1" id="KW-0812">Transmembrane</keyword>
<reference evidence="2 3" key="1">
    <citation type="submission" date="2024-10" db="EMBL/GenBank/DDBJ databases">
        <authorList>
            <person name="Lu C.-H."/>
        </authorList>
    </citation>
    <scope>NUCLEOTIDE SEQUENCE [LARGE SCALE GENOMIC DNA]</scope>
    <source>
        <strain evidence="2 3">22ZTDG03-2</strain>
    </source>
</reference>
<evidence type="ECO:0000313" key="3">
    <source>
        <dbReference type="Proteomes" id="UP001617689"/>
    </source>
</evidence>
<gene>
    <name evidence="2" type="ORF">ACIPUP_15685</name>
</gene>
<dbReference type="PROSITE" id="PS51257">
    <property type="entry name" value="PROKAR_LIPOPROTEIN"/>
    <property type="match status" value="1"/>
</dbReference>
<evidence type="ECO:0000256" key="1">
    <source>
        <dbReference type="SAM" id="Phobius"/>
    </source>
</evidence>
<keyword evidence="3" id="KW-1185">Reference proteome</keyword>
<evidence type="ECO:0000313" key="2">
    <source>
        <dbReference type="EMBL" id="MFJ5430588.1"/>
    </source>
</evidence>
<protein>
    <submittedName>
        <fullName evidence="2">Immunity protein</fullName>
    </submittedName>
</protein>
<sequence>MSPLKSLLILLLGCSITMIMVVFAACLCAAFLTYLKNGVLIISWQDDVIFSLKRGTVVGVTTGIGIWIMSMLKANKEK</sequence>
<comment type="caution">
    <text evidence="2">The sequence shown here is derived from an EMBL/GenBank/DDBJ whole genome shotgun (WGS) entry which is preliminary data.</text>
</comment>
<proteinExistence type="predicted"/>
<dbReference type="Proteomes" id="UP001617689">
    <property type="component" value="Unassembled WGS sequence"/>
</dbReference>
<name>A0ABW8GCY8_9GAMM</name>
<dbReference type="RefSeq" id="WP_400397035.1">
    <property type="nucleotide sequence ID" value="NZ_JBIXLK010000010.1"/>
</dbReference>
<keyword evidence="1" id="KW-1133">Transmembrane helix</keyword>
<feature type="transmembrane region" description="Helical" evidence="1">
    <location>
        <begin position="7"/>
        <end position="35"/>
    </location>
</feature>
<organism evidence="2 3">
    <name type="scientific">Pectobacterium actinidiae</name>
    <dbReference type="NCBI Taxonomy" id="1507808"/>
    <lineage>
        <taxon>Bacteria</taxon>
        <taxon>Pseudomonadati</taxon>
        <taxon>Pseudomonadota</taxon>
        <taxon>Gammaproteobacteria</taxon>
        <taxon>Enterobacterales</taxon>
        <taxon>Pectobacteriaceae</taxon>
        <taxon>Pectobacterium</taxon>
    </lineage>
</organism>
<dbReference type="EMBL" id="JBIXLL010000009">
    <property type="protein sequence ID" value="MFJ5430588.1"/>
    <property type="molecule type" value="Genomic_DNA"/>
</dbReference>
<feature type="transmembrane region" description="Helical" evidence="1">
    <location>
        <begin position="55"/>
        <end position="72"/>
    </location>
</feature>